<feature type="signal peptide" evidence="12">
    <location>
        <begin position="1"/>
        <end position="20"/>
    </location>
</feature>
<evidence type="ECO:0000259" key="13">
    <source>
        <dbReference type="PROSITE" id="PS51910"/>
    </source>
</evidence>
<feature type="chain" id="PRO_5004945145" description="GH18 domain-containing protein" evidence="12">
    <location>
        <begin position="21"/>
        <end position="293"/>
    </location>
</feature>
<dbReference type="HOGENOM" id="CLU_950086_0_0_1"/>
<dbReference type="InterPro" id="IPR001002">
    <property type="entry name" value="Chitin-bd_1"/>
</dbReference>
<dbReference type="Gene3D" id="3.30.60.10">
    <property type="entry name" value="Endochitinase-like"/>
    <property type="match status" value="1"/>
</dbReference>
<keyword evidence="8 10" id="KW-0326">Glycosidase</keyword>
<gene>
    <name evidence="14" type="ORF">FOTG_10183</name>
</gene>
<evidence type="ECO:0000256" key="7">
    <source>
        <dbReference type="ARBA" id="ARBA00023277"/>
    </source>
</evidence>
<dbReference type="Pfam" id="PF00704">
    <property type="entry name" value="Glyco_hydro_18"/>
    <property type="match status" value="1"/>
</dbReference>
<evidence type="ECO:0000256" key="4">
    <source>
        <dbReference type="ARBA" id="ARBA00022669"/>
    </source>
</evidence>
<dbReference type="PANTHER" id="PTHR11177:SF333">
    <property type="entry name" value="CHITINASE"/>
    <property type="match status" value="1"/>
</dbReference>
<keyword evidence="5 10" id="KW-0378">Hydrolase</keyword>
<dbReference type="SUPFAM" id="SSF51445">
    <property type="entry name" value="(Trans)glycosidases"/>
    <property type="match status" value="1"/>
</dbReference>
<feature type="domain" description="GH18" evidence="13">
    <location>
        <begin position="107"/>
        <end position="293"/>
    </location>
</feature>
<keyword evidence="12" id="KW-0732">Signal</keyword>
<dbReference type="GO" id="GO:0006032">
    <property type="term" value="P:chitin catabolic process"/>
    <property type="evidence" value="ECO:0007669"/>
    <property type="project" value="UniProtKB-KW"/>
</dbReference>
<dbReference type="Pfam" id="PF00187">
    <property type="entry name" value="Chitin_bind_1"/>
    <property type="match status" value="1"/>
</dbReference>
<dbReference type="GO" id="GO:0005576">
    <property type="term" value="C:extracellular region"/>
    <property type="evidence" value="ECO:0007669"/>
    <property type="project" value="UniProtKB-SubCell"/>
</dbReference>
<dbReference type="PROSITE" id="PS00026">
    <property type="entry name" value="CHIT_BIND_I_1"/>
    <property type="match status" value="1"/>
</dbReference>
<dbReference type="OrthoDB" id="73875at2759"/>
<dbReference type="InterPro" id="IPR001579">
    <property type="entry name" value="Glyco_hydro_18_chit_AS"/>
</dbReference>
<comment type="catalytic activity">
    <reaction evidence="1">
        <text>Random endo-hydrolysis of N-acetyl-beta-D-glucosaminide (1-&gt;4)-beta-linkages in chitin and chitodextrins.</text>
        <dbReference type="EC" id="3.2.1.14"/>
    </reaction>
</comment>
<dbReference type="GO" id="GO:0008843">
    <property type="term" value="F:endochitinase activity"/>
    <property type="evidence" value="ECO:0007669"/>
    <property type="project" value="UniProtKB-EC"/>
</dbReference>
<dbReference type="InterPro" id="IPR001223">
    <property type="entry name" value="Glyco_hydro18_cat"/>
</dbReference>
<evidence type="ECO:0000256" key="3">
    <source>
        <dbReference type="ARBA" id="ARBA00022525"/>
    </source>
</evidence>
<comment type="similarity">
    <text evidence="11">Belongs to the glycosyl hydrolase 18 family.</text>
</comment>
<dbReference type="InterPro" id="IPR017853">
    <property type="entry name" value="GH"/>
</dbReference>
<name>X0MMV9_FUSOX</name>
<sequence length="293" mass="32735">MFLSRRLVAVGLLCASVVKGLDLDTFTGQAQVLGRQREMILNQQQGDDTVKPMRMMAEPEADDSDGKCTKKKGCKLGCCGPLDKEGFGICGTGPEFCGKDCTSECDYKSECDPGGWGLKYSNFTTCPLSVCCSDYGFCGTLSSYCKGKTVASPKCDKAKHSSDKRTIGYYEGWNYQRPCGNMEPEDIHSSWKDLEVWIAIGGWAMNDPGKYRTVFSDLAKSEKKQDDFFDSLITFLQRYDFDGVDLDWEYPVAENRGGIEEDFENYVNLLARLRNVVMMRSHAGCTCMEEFSC</sequence>
<evidence type="ECO:0000256" key="9">
    <source>
        <dbReference type="ARBA" id="ARBA00023326"/>
    </source>
</evidence>
<dbReference type="SUPFAM" id="SSF57016">
    <property type="entry name" value="Plant lectins/antimicrobial peptides"/>
    <property type="match status" value="1"/>
</dbReference>
<reference evidence="14" key="1">
    <citation type="submission" date="2011-11" db="EMBL/GenBank/DDBJ databases">
        <title>The Genome Sequence of Fusarium oxysporum Cotton.</title>
        <authorList>
            <consortium name="The Broad Institute Genome Sequencing Platform"/>
            <person name="Ma L.-J."/>
            <person name="Gale L.R."/>
            <person name="Schwartz D.C."/>
            <person name="Zhou S."/>
            <person name="Corby-Kistler H."/>
            <person name="Young S.K."/>
            <person name="Zeng Q."/>
            <person name="Gargeya S."/>
            <person name="Fitzgerald M."/>
            <person name="Haas B."/>
            <person name="Abouelleil A."/>
            <person name="Alvarado L."/>
            <person name="Arachchi H.M."/>
            <person name="Berlin A."/>
            <person name="Brown A."/>
            <person name="Chapman S.B."/>
            <person name="Chen Z."/>
            <person name="Dunbar C."/>
            <person name="Freedman E."/>
            <person name="Gearin G."/>
            <person name="Goldberg J."/>
            <person name="Griggs A."/>
            <person name="Gujja S."/>
            <person name="Heiman D."/>
            <person name="Howarth C."/>
            <person name="Larson L."/>
            <person name="Lui A."/>
            <person name="MacDonald P.J.P."/>
            <person name="Montmayeur A."/>
            <person name="Murphy C."/>
            <person name="Neiman D."/>
            <person name="Pearson M."/>
            <person name="Priest M."/>
            <person name="Roberts A."/>
            <person name="Saif S."/>
            <person name="Shea T."/>
            <person name="Shenoy N."/>
            <person name="Sisk P."/>
            <person name="Stolte C."/>
            <person name="Sykes S."/>
            <person name="Wortman J."/>
            <person name="Nusbaum C."/>
            <person name="Birren B."/>
        </authorList>
    </citation>
    <scope>NUCLEOTIDE SEQUENCE [LARGE SCALE GENOMIC DNA]</scope>
    <source>
        <strain evidence="14">25433</strain>
    </source>
</reference>
<accession>X0MMV9</accession>
<keyword evidence="3" id="KW-0964">Secreted</keyword>
<dbReference type="GO" id="GO:0000272">
    <property type="term" value="P:polysaccharide catabolic process"/>
    <property type="evidence" value="ECO:0007669"/>
    <property type="project" value="UniProtKB-KW"/>
</dbReference>
<evidence type="ECO:0000256" key="5">
    <source>
        <dbReference type="ARBA" id="ARBA00022801"/>
    </source>
</evidence>
<dbReference type="InterPro" id="IPR036861">
    <property type="entry name" value="Endochitinase-like_sf"/>
</dbReference>
<dbReference type="InterPro" id="IPR050314">
    <property type="entry name" value="Glycosyl_Hydrlase_18"/>
</dbReference>
<keyword evidence="7" id="KW-0119">Carbohydrate metabolism</keyword>
<reference evidence="14" key="2">
    <citation type="submission" date="2012-05" db="EMBL/GenBank/DDBJ databases">
        <title>The Genome Annotation of Fusarium oxysporum Cotton.</title>
        <authorList>
            <consortium name="The Broad Institute Genomics Platform"/>
            <person name="Ma L.-J."/>
            <person name="Corby-Kistler H."/>
            <person name="Broz K."/>
            <person name="Gale L.R."/>
            <person name="Jonkers W."/>
            <person name="O'Donnell K."/>
            <person name="Ploetz R."/>
            <person name="Steinberg C."/>
            <person name="Schwartz D.C."/>
            <person name="VanEtten H."/>
            <person name="Zhou S."/>
            <person name="Young S.K."/>
            <person name="Zeng Q."/>
            <person name="Gargeya S."/>
            <person name="Fitzgerald M."/>
            <person name="Abouelleil A."/>
            <person name="Alvarado L."/>
            <person name="Chapman S.B."/>
            <person name="Gainer-Dewar J."/>
            <person name="Goldberg J."/>
            <person name="Griggs A."/>
            <person name="Gujja S."/>
            <person name="Hansen M."/>
            <person name="Howarth C."/>
            <person name="Imamovic A."/>
            <person name="Ireland A."/>
            <person name="Larimer J."/>
            <person name="McCowan C."/>
            <person name="Murphy C."/>
            <person name="Pearson M."/>
            <person name="Poon T.W."/>
            <person name="Priest M."/>
            <person name="Roberts A."/>
            <person name="Saif S."/>
            <person name="Shea T."/>
            <person name="Sykes S."/>
            <person name="Wortman J."/>
            <person name="Nusbaum C."/>
            <person name="Birren B."/>
        </authorList>
    </citation>
    <scope>NUCLEOTIDE SEQUENCE</scope>
    <source>
        <strain evidence="14">25433</strain>
    </source>
</reference>
<keyword evidence="9" id="KW-0624">Polysaccharide degradation</keyword>
<dbReference type="CDD" id="cd00035">
    <property type="entry name" value="ChtBD1"/>
    <property type="match status" value="1"/>
</dbReference>
<dbReference type="PROSITE" id="PS51910">
    <property type="entry name" value="GH18_2"/>
    <property type="match status" value="1"/>
</dbReference>
<organism evidence="14">
    <name type="scientific">Fusarium oxysporum f. sp. vasinfectum 25433</name>
    <dbReference type="NCBI Taxonomy" id="1089449"/>
    <lineage>
        <taxon>Eukaryota</taxon>
        <taxon>Fungi</taxon>
        <taxon>Dikarya</taxon>
        <taxon>Ascomycota</taxon>
        <taxon>Pezizomycotina</taxon>
        <taxon>Sordariomycetes</taxon>
        <taxon>Hypocreomycetidae</taxon>
        <taxon>Hypocreales</taxon>
        <taxon>Nectriaceae</taxon>
        <taxon>Fusarium</taxon>
        <taxon>Fusarium oxysporum species complex</taxon>
    </lineage>
</organism>
<dbReference type="PANTHER" id="PTHR11177">
    <property type="entry name" value="CHITINASE"/>
    <property type="match status" value="1"/>
</dbReference>
<comment type="subcellular location">
    <subcellularLocation>
        <location evidence="2">Secreted</location>
    </subcellularLocation>
</comment>
<dbReference type="GO" id="GO:0008061">
    <property type="term" value="F:chitin binding"/>
    <property type="evidence" value="ECO:0007669"/>
    <property type="project" value="UniProtKB-KW"/>
</dbReference>
<evidence type="ECO:0000256" key="12">
    <source>
        <dbReference type="SAM" id="SignalP"/>
    </source>
</evidence>
<dbReference type="PROSITE" id="PS01095">
    <property type="entry name" value="GH18_1"/>
    <property type="match status" value="1"/>
</dbReference>
<dbReference type="AlphaFoldDB" id="X0MMV9"/>
<protein>
    <recommendedName>
        <fullName evidence="13">GH18 domain-containing protein</fullName>
    </recommendedName>
</protein>
<dbReference type="InterPro" id="IPR018371">
    <property type="entry name" value="Chitin-binding_1_CS"/>
</dbReference>
<dbReference type="Proteomes" id="UP000030701">
    <property type="component" value="Unassembled WGS sequence"/>
</dbReference>
<keyword evidence="6" id="KW-0146">Chitin degradation</keyword>
<evidence type="ECO:0000256" key="10">
    <source>
        <dbReference type="RuleBase" id="RU000489"/>
    </source>
</evidence>
<evidence type="ECO:0000256" key="1">
    <source>
        <dbReference type="ARBA" id="ARBA00000822"/>
    </source>
</evidence>
<proteinExistence type="inferred from homology"/>
<evidence type="ECO:0000313" key="14">
    <source>
        <dbReference type="EMBL" id="EXM21885.1"/>
    </source>
</evidence>
<evidence type="ECO:0000256" key="8">
    <source>
        <dbReference type="ARBA" id="ARBA00023295"/>
    </source>
</evidence>
<dbReference type="Gene3D" id="3.20.20.80">
    <property type="entry name" value="Glycosidases"/>
    <property type="match status" value="1"/>
</dbReference>
<evidence type="ECO:0000256" key="2">
    <source>
        <dbReference type="ARBA" id="ARBA00004613"/>
    </source>
</evidence>
<evidence type="ECO:0000256" key="11">
    <source>
        <dbReference type="RuleBase" id="RU004453"/>
    </source>
</evidence>
<dbReference type="EMBL" id="JH657943">
    <property type="protein sequence ID" value="EXM21885.1"/>
    <property type="molecule type" value="Genomic_DNA"/>
</dbReference>
<keyword evidence="4" id="KW-0147">Chitin-binding</keyword>
<evidence type="ECO:0000256" key="6">
    <source>
        <dbReference type="ARBA" id="ARBA00023024"/>
    </source>
</evidence>